<dbReference type="InterPro" id="IPR016024">
    <property type="entry name" value="ARM-type_fold"/>
</dbReference>
<dbReference type="InterPro" id="IPR021133">
    <property type="entry name" value="HEAT_type_2"/>
</dbReference>
<accession>B4IUK8</accession>
<dbReference type="InterPro" id="IPR011989">
    <property type="entry name" value="ARM-like"/>
</dbReference>
<dbReference type="Gene3D" id="1.25.10.10">
    <property type="entry name" value="Leucine-rich Repeat Variant"/>
    <property type="match status" value="3"/>
</dbReference>
<dbReference type="GO" id="GO:0000776">
    <property type="term" value="C:kinetochore"/>
    <property type="evidence" value="ECO:0007669"/>
    <property type="project" value="TreeGrafter"/>
</dbReference>
<evidence type="ECO:0000256" key="4">
    <source>
        <dbReference type="ARBA" id="ARBA00023212"/>
    </source>
</evidence>
<protein>
    <recommendedName>
        <fullName evidence="7">TOG domain-containing protein</fullName>
    </recommendedName>
</protein>
<organism evidence="8 9">
    <name type="scientific">Drosophila yakuba</name>
    <name type="common">Fruit fly</name>
    <dbReference type="NCBI Taxonomy" id="7245"/>
    <lineage>
        <taxon>Eukaryota</taxon>
        <taxon>Metazoa</taxon>
        <taxon>Ecdysozoa</taxon>
        <taxon>Arthropoda</taxon>
        <taxon>Hexapoda</taxon>
        <taxon>Insecta</taxon>
        <taxon>Pterygota</taxon>
        <taxon>Neoptera</taxon>
        <taxon>Endopterygota</taxon>
        <taxon>Diptera</taxon>
        <taxon>Brachycera</taxon>
        <taxon>Muscomorpha</taxon>
        <taxon>Ephydroidea</taxon>
        <taxon>Drosophilidae</taxon>
        <taxon>Drosophila</taxon>
        <taxon>Sophophora</taxon>
    </lineage>
</organism>
<gene>
    <name evidence="8" type="primary">Dyak\GE23258</name>
    <name evidence="8" type="synonym">dyak_GLEANR_7048</name>
    <name evidence="8" type="synonym">GE23258</name>
    <name evidence="8" type="ORF">Dyak_GE23258</name>
</gene>
<dbReference type="FunFam" id="1.25.10.10:FF:001086">
    <property type="entry name" value="Uncharacterized protein, isoform A"/>
    <property type="match status" value="1"/>
</dbReference>
<keyword evidence="4" id="KW-0206">Cytoskeleton</keyword>
<evidence type="ECO:0000313" key="8">
    <source>
        <dbReference type="EMBL" id="EDX00072.2"/>
    </source>
</evidence>
<sequence length="1073" mass="119323">MAYRKPSDLDGFIQQMPKADMRVKVQLAEDLVTFLSDDTNSIVCTDMGFLIDGLMPWLTGSHFKIAQKSLEAFSELIKRLGSDFNAYTATVLPHVIDRLGDSRDTVREKAQLLLRDLMEHRVLLPQALIDKLATSCFKHKNAKVREEFLQTIVNALHEYGTQQLSVRVYIPPVCALLGDPTVNVREAAIQTLVEIYKHVGDRLRPDLRRMDDVPASKLAMLEQKFDQVKQEGLLLPSALKNTNPGSRSTSPSTKLRDQYGGVGNYYYGATGAIPKKASGIPRSTASSRETSPTRSGAGLMKRSMYSTGSGSRRTPERNNPVRPSAAARLLAQSREAEHTLGVGDDGQPDYVSGDYMRSGGMRMGRKLLGRDESDDIDSEASSVCSERSFDSSYTRGNKSNYSLSGSHSRLDWSTQRAPFDDIETIIQFCASTHWSERKDGLISLTQYLADGKELTQQQLQCVLDMFRKMFIDTHTKVYSLFLDTVTELILVHANELHDWLFILLTRLFNKLGTDLLNSMHSKIWKTLQVVHEYFPTQLQLKELFRIISDSTQTPTTKTRIAILRFLTDLANTYCKSSDFPSDQSQACERTVLKLAQLAADQKSMELRSQARSCLVALYNLNTPQMTRLLANLPKGYQDSARSCIQSHMRRQSQSGNSGANSPSSSPLSSSSPKPLQSPSVGPFASLQSHHHQLSLSSTSPRSRQSSVEQELLFSSELDIQHNIQKTSEEIRHCFGGQYQTALAPNGFNGHLQYHDQGQQDSCASLSSNSKTQSSANTTQSNTPESATMRLDNLERERTTQNAKSPTGDAKVTTVSINMAENGELILASNLMESEVVRVALTLTKDQPVELLQTSLTNLGICIKGGNCELPNKHFRSIMRMLLNILEADHTDVVIAGLHVLSKIMRSNKMRHNWMHFLELILLKIIQCYQHSKEALRDIDSMIPRIAPSLPLDLSINIVNPVIATGEFPTNLCAIKILLEVTEHHGSEITDAHLDIVFPNLARSADDTQSMVRKAAVFCIVKLYFVLGEEKVKPKLSVLNPSKVRLLNVYIEKQRNCISGGGSSTKNSSAASSS</sequence>
<dbReference type="GO" id="GO:0005815">
    <property type="term" value="C:microtubule organizing center"/>
    <property type="evidence" value="ECO:0007669"/>
    <property type="project" value="TreeGrafter"/>
</dbReference>
<feature type="domain" description="TOG" evidence="7">
    <location>
        <begin position="833"/>
        <end position="1059"/>
    </location>
</feature>
<dbReference type="InterPro" id="IPR048491">
    <property type="entry name" value="XMAP215_CLASP_TOG"/>
</dbReference>
<dbReference type="Proteomes" id="UP000002282">
    <property type="component" value="Unassembled WGS sequence"/>
</dbReference>
<evidence type="ECO:0000256" key="6">
    <source>
        <dbReference type="SAM" id="MobiDB-lite"/>
    </source>
</evidence>
<keyword evidence="9" id="KW-1185">Reference proteome</keyword>
<dbReference type="GO" id="GO:0040001">
    <property type="term" value="P:establishment of mitotic spindle localization"/>
    <property type="evidence" value="ECO:0007669"/>
    <property type="project" value="TreeGrafter"/>
</dbReference>
<proteinExistence type="predicted"/>
<name>B4IUK8_DROYA</name>
<dbReference type="AlphaFoldDB" id="B4IUK8"/>
<dbReference type="GO" id="GO:1902903">
    <property type="term" value="P:regulation of supramolecular fiber organization"/>
    <property type="evidence" value="ECO:0007669"/>
    <property type="project" value="UniProtKB-ARBA"/>
</dbReference>
<keyword evidence="3" id="KW-0677">Repeat</keyword>
<dbReference type="eggNOG" id="KOG2956">
    <property type="taxonomic scope" value="Eukaryota"/>
</dbReference>
<dbReference type="PROSITE" id="PS50077">
    <property type="entry name" value="HEAT_REPEAT"/>
    <property type="match status" value="2"/>
</dbReference>
<dbReference type="PANTHER" id="PTHR21567:SF9">
    <property type="entry name" value="CLIP-ASSOCIATING PROTEIN"/>
    <property type="match status" value="1"/>
</dbReference>
<feature type="repeat" description="HEAT" evidence="5">
    <location>
        <begin position="996"/>
        <end position="1034"/>
    </location>
</feature>
<dbReference type="GO" id="GO:0008017">
    <property type="term" value="F:microtubule binding"/>
    <property type="evidence" value="ECO:0007669"/>
    <property type="project" value="TreeGrafter"/>
</dbReference>
<evidence type="ECO:0000256" key="3">
    <source>
        <dbReference type="ARBA" id="ARBA00022737"/>
    </source>
</evidence>
<reference evidence="8 9" key="1">
    <citation type="journal article" date="2007" name="Nature">
        <title>Evolution of genes and genomes on the Drosophila phylogeny.</title>
        <authorList>
            <consortium name="Drosophila 12 Genomes Consortium"/>
            <person name="Clark A.G."/>
            <person name="Eisen M.B."/>
            <person name="Smith D.R."/>
            <person name="Bergman C.M."/>
            <person name="Oliver B."/>
            <person name="Markow T.A."/>
            <person name="Kaufman T.C."/>
            <person name="Kellis M."/>
            <person name="Gelbart W."/>
            <person name="Iyer V.N."/>
            <person name="Pollard D.A."/>
            <person name="Sackton T.B."/>
            <person name="Larracuente A.M."/>
            <person name="Singh N.D."/>
            <person name="Abad J.P."/>
            <person name="Abt D.N."/>
            <person name="Adryan B."/>
            <person name="Aguade M."/>
            <person name="Akashi H."/>
            <person name="Anderson W.W."/>
            <person name="Aquadro C.F."/>
            <person name="Ardell D.H."/>
            <person name="Arguello R."/>
            <person name="Artieri C.G."/>
            <person name="Barbash D.A."/>
            <person name="Barker D."/>
            <person name="Barsanti P."/>
            <person name="Batterham P."/>
            <person name="Batzoglou S."/>
            <person name="Begun D."/>
            <person name="Bhutkar A."/>
            <person name="Blanco E."/>
            <person name="Bosak S.A."/>
            <person name="Bradley R.K."/>
            <person name="Brand A.D."/>
            <person name="Brent M.R."/>
            <person name="Brooks A.N."/>
            <person name="Brown R.H."/>
            <person name="Butlin R.K."/>
            <person name="Caggese C."/>
            <person name="Calvi B.R."/>
            <person name="Bernardo de Carvalho A."/>
            <person name="Caspi A."/>
            <person name="Castrezana S."/>
            <person name="Celniker S.E."/>
            <person name="Chang J.L."/>
            <person name="Chapple C."/>
            <person name="Chatterji S."/>
            <person name="Chinwalla A."/>
            <person name="Civetta A."/>
            <person name="Clifton S.W."/>
            <person name="Comeron J.M."/>
            <person name="Costello J.C."/>
            <person name="Coyne J.A."/>
            <person name="Daub J."/>
            <person name="David R.G."/>
            <person name="Delcher A.L."/>
            <person name="Delehaunty K."/>
            <person name="Do C.B."/>
            <person name="Ebling H."/>
            <person name="Edwards K."/>
            <person name="Eickbush T."/>
            <person name="Evans J.D."/>
            <person name="Filipski A."/>
            <person name="Findeiss S."/>
            <person name="Freyhult E."/>
            <person name="Fulton L."/>
            <person name="Fulton R."/>
            <person name="Garcia A.C."/>
            <person name="Gardiner A."/>
            <person name="Garfield D.A."/>
            <person name="Garvin B.E."/>
            <person name="Gibson G."/>
            <person name="Gilbert D."/>
            <person name="Gnerre S."/>
            <person name="Godfrey J."/>
            <person name="Good R."/>
            <person name="Gotea V."/>
            <person name="Gravely B."/>
            <person name="Greenberg A.J."/>
            <person name="Griffiths-Jones S."/>
            <person name="Gross S."/>
            <person name="Guigo R."/>
            <person name="Gustafson E.A."/>
            <person name="Haerty W."/>
            <person name="Hahn M.W."/>
            <person name="Halligan D.L."/>
            <person name="Halpern A.L."/>
            <person name="Halter G.M."/>
            <person name="Han M.V."/>
            <person name="Heger A."/>
            <person name="Hillier L."/>
            <person name="Hinrichs A.S."/>
            <person name="Holmes I."/>
            <person name="Hoskins R.A."/>
            <person name="Hubisz M.J."/>
            <person name="Hultmark D."/>
            <person name="Huntley M.A."/>
            <person name="Jaffe D.B."/>
            <person name="Jagadeeshan S."/>
            <person name="Jeck W.R."/>
            <person name="Johnson J."/>
            <person name="Jones C.D."/>
            <person name="Jordan W.C."/>
            <person name="Karpen G.H."/>
            <person name="Kataoka E."/>
            <person name="Keightley P.D."/>
            <person name="Kheradpour P."/>
            <person name="Kirkness E.F."/>
            <person name="Koerich L.B."/>
            <person name="Kristiansen K."/>
            <person name="Kudrna D."/>
            <person name="Kulathinal R.J."/>
            <person name="Kumar S."/>
            <person name="Kwok R."/>
            <person name="Lander E."/>
            <person name="Langley C.H."/>
            <person name="Lapoint R."/>
            <person name="Lazzaro B.P."/>
            <person name="Lee S.J."/>
            <person name="Levesque L."/>
            <person name="Li R."/>
            <person name="Lin C.F."/>
            <person name="Lin M.F."/>
            <person name="Lindblad-Toh K."/>
            <person name="Llopart A."/>
            <person name="Long M."/>
            <person name="Low L."/>
            <person name="Lozovsky E."/>
            <person name="Lu J."/>
            <person name="Luo M."/>
            <person name="Machado C.A."/>
            <person name="Makalowski W."/>
            <person name="Marzo M."/>
            <person name="Matsuda M."/>
            <person name="Matzkin L."/>
            <person name="McAllister B."/>
            <person name="McBride C.S."/>
            <person name="McKernan B."/>
            <person name="McKernan K."/>
            <person name="Mendez-Lago M."/>
            <person name="Minx P."/>
            <person name="Mollenhauer M.U."/>
            <person name="Montooth K."/>
            <person name="Mount S.M."/>
            <person name="Mu X."/>
            <person name="Myers E."/>
            <person name="Negre B."/>
            <person name="Newfeld S."/>
            <person name="Nielsen R."/>
            <person name="Noor M.A."/>
            <person name="O'Grady P."/>
            <person name="Pachter L."/>
            <person name="Papaceit M."/>
            <person name="Parisi M.J."/>
            <person name="Parisi M."/>
            <person name="Parts L."/>
            <person name="Pedersen J.S."/>
            <person name="Pesole G."/>
            <person name="Phillippy A.M."/>
            <person name="Ponting C.P."/>
            <person name="Pop M."/>
            <person name="Porcelli D."/>
            <person name="Powell J.R."/>
            <person name="Prohaska S."/>
            <person name="Pruitt K."/>
            <person name="Puig M."/>
            <person name="Quesneville H."/>
            <person name="Ram K.R."/>
            <person name="Rand D."/>
            <person name="Rasmussen M.D."/>
            <person name="Reed L.K."/>
            <person name="Reenan R."/>
            <person name="Reily A."/>
            <person name="Remington K.A."/>
            <person name="Rieger T.T."/>
            <person name="Ritchie M.G."/>
            <person name="Robin C."/>
            <person name="Rogers Y.H."/>
            <person name="Rohde C."/>
            <person name="Rozas J."/>
            <person name="Rubenfield M.J."/>
            <person name="Ruiz A."/>
            <person name="Russo S."/>
            <person name="Salzberg S.L."/>
            <person name="Sanchez-Gracia A."/>
            <person name="Saranga D.J."/>
            <person name="Sato H."/>
            <person name="Schaeffer S.W."/>
            <person name="Schatz M.C."/>
            <person name="Schlenke T."/>
            <person name="Schwartz R."/>
            <person name="Segarra C."/>
            <person name="Singh R.S."/>
            <person name="Sirot L."/>
            <person name="Sirota M."/>
            <person name="Sisneros N.B."/>
            <person name="Smith C.D."/>
            <person name="Smith T.F."/>
            <person name="Spieth J."/>
            <person name="Stage D.E."/>
            <person name="Stark A."/>
            <person name="Stephan W."/>
            <person name="Strausberg R.L."/>
            <person name="Strempel S."/>
            <person name="Sturgill D."/>
            <person name="Sutton G."/>
            <person name="Sutton G.G."/>
            <person name="Tao W."/>
            <person name="Teichmann S."/>
            <person name="Tobari Y.N."/>
            <person name="Tomimura Y."/>
            <person name="Tsolas J.M."/>
            <person name="Valente V.L."/>
            <person name="Venter E."/>
            <person name="Venter J.C."/>
            <person name="Vicario S."/>
            <person name="Vieira F.G."/>
            <person name="Vilella A.J."/>
            <person name="Villasante A."/>
            <person name="Walenz B."/>
            <person name="Wang J."/>
            <person name="Wasserman M."/>
            <person name="Watts T."/>
            <person name="Wilson D."/>
            <person name="Wilson R.K."/>
            <person name="Wing R.A."/>
            <person name="Wolfner M.F."/>
            <person name="Wong A."/>
            <person name="Wong G.K."/>
            <person name="Wu C.I."/>
            <person name="Wu G."/>
            <person name="Yamamoto D."/>
            <person name="Yang H.P."/>
            <person name="Yang S.P."/>
            <person name="Yorke J.A."/>
            <person name="Yoshida K."/>
            <person name="Zdobnov E."/>
            <person name="Zhang P."/>
            <person name="Zhang Y."/>
            <person name="Zimin A.V."/>
            <person name="Baldwin J."/>
            <person name="Abdouelleil A."/>
            <person name="Abdulkadir J."/>
            <person name="Abebe A."/>
            <person name="Abera B."/>
            <person name="Abreu J."/>
            <person name="Acer S.C."/>
            <person name="Aftuck L."/>
            <person name="Alexander A."/>
            <person name="An P."/>
            <person name="Anderson E."/>
            <person name="Anderson S."/>
            <person name="Arachi H."/>
            <person name="Azer M."/>
            <person name="Bachantsang P."/>
            <person name="Barry A."/>
            <person name="Bayul T."/>
            <person name="Berlin A."/>
            <person name="Bessette D."/>
            <person name="Bloom T."/>
            <person name="Blye J."/>
            <person name="Boguslavskiy L."/>
            <person name="Bonnet C."/>
            <person name="Boukhgalter B."/>
            <person name="Bourzgui I."/>
            <person name="Brown A."/>
            <person name="Cahill P."/>
            <person name="Channer S."/>
            <person name="Cheshatsang Y."/>
            <person name="Chuda L."/>
            <person name="Citroen M."/>
            <person name="Collymore A."/>
            <person name="Cooke P."/>
            <person name="Costello M."/>
            <person name="D'Aco K."/>
            <person name="Daza R."/>
            <person name="De Haan G."/>
            <person name="DeGray S."/>
            <person name="DeMaso C."/>
            <person name="Dhargay N."/>
            <person name="Dooley K."/>
            <person name="Dooley E."/>
            <person name="Doricent M."/>
            <person name="Dorje P."/>
            <person name="Dorjee K."/>
            <person name="Dupes A."/>
            <person name="Elong R."/>
            <person name="Falk J."/>
            <person name="Farina A."/>
            <person name="Faro S."/>
            <person name="Ferguson D."/>
            <person name="Fisher S."/>
            <person name="Foley C.D."/>
            <person name="Franke A."/>
            <person name="Friedrich D."/>
            <person name="Gadbois L."/>
            <person name="Gearin G."/>
            <person name="Gearin C.R."/>
            <person name="Giannoukos G."/>
            <person name="Goode T."/>
            <person name="Graham J."/>
            <person name="Grandbois E."/>
            <person name="Grewal S."/>
            <person name="Gyaltsen K."/>
            <person name="Hafez N."/>
            <person name="Hagos B."/>
            <person name="Hall J."/>
            <person name="Henson C."/>
            <person name="Hollinger A."/>
            <person name="Honan T."/>
            <person name="Huard M.D."/>
            <person name="Hughes L."/>
            <person name="Hurhula B."/>
            <person name="Husby M.E."/>
            <person name="Kamat A."/>
            <person name="Kanga B."/>
            <person name="Kashin S."/>
            <person name="Khazanovich D."/>
            <person name="Kisner P."/>
            <person name="Lance K."/>
            <person name="Lara M."/>
            <person name="Lee W."/>
            <person name="Lennon N."/>
            <person name="Letendre F."/>
            <person name="LeVine R."/>
            <person name="Lipovsky A."/>
            <person name="Liu X."/>
            <person name="Liu J."/>
            <person name="Liu S."/>
            <person name="Lokyitsang T."/>
            <person name="Lokyitsang Y."/>
            <person name="Lubonja R."/>
            <person name="Lui A."/>
            <person name="MacDonald P."/>
            <person name="Magnisalis V."/>
            <person name="Maru K."/>
            <person name="Matthews C."/>
            <person name="McCusker W."/>
            <person name="McDonough S."/>
            <person name="Mehta T."/>
            <person name="Meldrim J."/>
            <person name="Meneus L."/>
            <person name="Mihai O."/>
            <person name="Mihalev A."/>
            <person name="Mihova T."/>
            <person name="Mittelman R."/>
            <person name="Mlenga V."/>
            <person name="Montmayeur A."/>
            <person name="Mulrain L."/>
            <person name="Navidi A."/>
            <person name="Naylor J."/>
            <person name="Negash T."/>
            <person name="Nguyen T."/>
            <person name="Nguyen N."/>
            <person name="Nicol R."/>
            <person name="Norbu C."/>
            <person name="Norbu N."/>
            <person name="Novod N."/>
            <person name="O'Neill B."/>
            <person name="Osman S."/>
            <person name="Markiewicz E."/>
            <person name="Oyono O.L."/>
            <person name="Patti C."/>
            <person name="Phunkhang P."/>
            <person name="Pierre F."/>
            <person name="Priest M."/>
            <person name="Raghuraman S."/>
            <person name="Rege F."/>
            <person name="Reyes R."/>
            <person name="Rise C."/>
            <person name="Rogov P."/>
            <person name="Ross K."/>
            <person name="Ryan E."/>
            <person name="Settipalli S."/>
            <person name="Shea T."/>
            <person name="Sherpa N."/>
            <person name="Shi L."/>
            <person name="Shih D."/>
            <person name="Sparrow T."/>
            <person name="Spaulding J."/>
            <person name="Stalker J."/>
            <person name="Stange-Thomann N."/>
            <person name="Stavropoulos S."/>
            <person name="Stone C."/>
            <person name="Strader C."/>
            <person name="Tesfaye S."/>
            <person name="Thomson T."/>
            <person name="Thoulutsang Y."/>
            <person name="Thoulutsang D."/>
            <person name="Topham K."/>
            <person name="Topping I."/>
            <person name="Tsamla T."/>
            <person name="Vassiliev H."/>
            <person name="Vo A."/>
            <person name="Wangchuk T."/>
            <person name="Wangdi T."/>
            <person name="Weiand M."/>
            <person name="Wilkinson J."/>
            <person name="Wilson A."/>
            <person name="Yadav S."/>
            <person name="Young G."/>
            <person name="Yu Q."/>
            <person name="Zembek L."/>
            <person name="Zhong D."/>
            <person name="Zimmer A."/>
            <person name="Zwirko Z."/>
            <person name="Jaffe D.B."/>
            <person name="Alvarez P."/>
            <person name="Brockman W."/>
            <person name="Butler J."/>
            <person name="Chin C."/>
            <person name="Gnerre S."/>
            <person name="Grabherr M."/>
            <person name="Kleber M."/>
            <person name="Mauceli E."/>
            <person name="MacCallum I."/>
        </authorList>
    </citation>
    <scope>NUCLEOTIDE SEQUENCE [LARGE SCALE GENOMIC DNA]</scope>
    <source>
        <strain evidence="9">Tai18E2 / Tucson 14021-0261.01</strain>
    </source>
</reference>
<feature type="domain" description="TOG" evidence="7">
    <location>
        <begin position="2"/>
        <end position="234"/>
    </location>
</feature>
<feature type="compositionally biased region" description="Polar residues" evidence="6">
    <location>
        <begin position="281"/>
        <end position="294"/>
    </location>
</feature>
<evidence type="ECO:0000313" key="9">
    <source>
        <dbReference type="Proteomes" id="UP000002282"/>
    </source>
</evidence>
<dbReference type="Pfam" id="PF21040">
    <property type="entry name" value="CEP104-like_TOG"/>
    <property type="match status" value="1"/>
</dbReference>
<dbReference type="GO" id="GO:0005881">
    <property type="term" value="C:cytoplasmic microtubule"/>
    <property type="evidence" value="ECO:0007669"/>
    <property type="project" value="TreeGrafter"/>
</dbReference>
<feature type="compositionally biased region" description="Low complexity" evidence="6">
    <location>
        <begin position="693"/>
        <end position="706"/>
    </location>
</feature>
<dbReference type="GO" id="GO:0090307">
    <property type="term" value="P:mitotic spindle assembly"/>
    <property type="evidence" value="ECO:0007669"/>
    <property type="project" value="TreeGrafter"/>
</dbReference>
<feature type="region of interest" description="Disordered" evidence="6">
    <location>
        <begin position="644"/>
        <end position="709"/>
    </location>
</feature>
<dbReference type="HOGENOM" id="CLU_005060_0_0_1"/>
<evidence type="ECO:0000256" key="5">
    <source>
        <dbReference type="PROSITE-ProRule" id="PRU00103"/>
    </source>
</evidence>
<dbReference type="GO" id="GO:0031110">
    <property type="term" value="P:regulation of microtubule polymerization or depolymerization"/>
    <property type="evidence" value="ECO:0007669"/>
    <property type="project" value="UniProtKB-ARBA"/>
</dbReference>
<evidence type="ECO:0000259" key="7">
    <source>
        <dbReference type="SMART" id="SM01349"/>
    </source>
</evidence>
<dbReference type="KEGG" id="dya:Dyak_GE23258"/>
<feature type="domain" description="TOG" evidence="7">
    <location>
        <begin position="418"/>
        <end position="654"/>
    </location>
</feature>
<dbReference type="GO" id="GO:0072686">
    <property type="term" value="C:mitotic spindle"/>
    <property type="evidence" value="ECO:0007669"/>
    <property type="project" value="TreeGrafter"/>
</dbReference>
<evidence type="ECO:0000256" key="1">
    <source>
        <dbReference type="ARBA" id="ARBA00004245"/>
    </source>
</evidence>
<feature type="compositionally biased region" description="Low complexity" evidence="6">
    <location>
        <begin position="652"/>
        <end position="679"/>
    </location>
</feature>
<dbReference type="EMBL" id="CH891936">
    <property type="protein sequence ID" value="EDX00072.2"/>
    <property type="molecule type" value="Genomic_DNA"/>
</dbReference>
<feature type="region of interest" description="Disordered" evidence="6">
    <location>
        <begin position="749"/>
        <end position="787"/>
    </location>
</feature>
<evidence type="ECO:0000256" key="2">
    <source>
        <dbReference type="ARBA" id="ARBA00022490"/>
    </source>
</evidence>
<feature type="compositionally biased region" description="Polar residues" evidence="6">
    <location>
        <begin position="239"/>
        <end position="253"/>
    </location>
</feature>
<dbReference type="Pfam" id="PF21041">
    <property type="entry name" value="XMAP215_CLASP_TOG"/>
    <property type="match status" value="1"/>
</dbReference>
<dbReference type="OrthoDB" id="46159at2759"/>
<reference evidence="8 9" key="2">
    <citation type="journal article" date="2007" name="PLoS Biol.">
        <title>Principles of genome evolution in the Drosophila melanogaster species group.</title>
        <authorList>
            <person name="Ranz J.M."/>
            <person name="Maurin D."/>
            <person name="Chan Y.S."/>
            <person name="von Grotthuss M."/>
            <person name="Hillier L.W."/>
            <person name="Roote J."/>
            <person name="Ashburner M."/>
            <person name="Bergman C.M."/>
        </authorList>
    </citation>
    <scope>NUCLEOTIDE SEQUENCE [LARGE SCALE GENOMIC DNA]</scope>
    <source>
        <strain evidence="9">Tai18E2 / Tucson 14021-0261.01</strain>
    </source>
</reference>
<comment type="subcellular location">
    <subcellularLocation>
        <location evidence="1">Cytoplasm</location>
        <location evidence="1">Cytoskeleton</location>
    </subcellularLocation>
</comment>
<dbReference type="FunFam" id="1.25.10.10:FF:000577">
    <property type="entry name" value="Uncharacterized protein, isoform A"/>
    <property type="match status" value="1"/>
</dbReference>
<dbReference type="GO" id="GO:0005876">
    <property type="term" value="C:spindle microtubule"/>
    <property type="evidence" value="ECO:0007669"/>
    <property type="project" value="TreeGrafter"/>
</dbReference>
<feature type="repeat" description="HEAT" evidence="5">
    <location>
        <begin position="169"/>
        <end position="207"/>
    </location>
</feature>
<keyword evidence="2" id="KW-0963">Cytoplasm</keyword>
<dbReference type="InterPro" id="IPR034085">
    <property type="entry name" value="TOG"/>
</dbReference>
<dbReference type="GO" id="GO:0045180">
    <property type="term" value="C:basal cortex"/>
    <property type="evidence" value="ECO:0007669"/>
    <property type="project" value="TreeGrafter"/>
</dbReference>
<dbReference type="SUPFAM" id="SSF48371">
    <property type="entry name" value="ARM repeat"/>
    <property type="match status" value="1"/>
</dbReference>
<dbReference type="SMART" id="SM01349">
    <property type="entry name" value="TOG"/>
    <property type="match status" value="3"/>
</dbReference>
<feature type="region of interest" description="Disordered" evidence="6">
    <location>
        <begin position="276"/>
        <end position="321"/>
    </location>
</feature>
<dbReference type="PANTHER" id="PTHR21567">
    <property type="entry name" value="CLASP"/>
    <property type="match status" value="1"/>
</dbReference>
<feature type="compositionally biased region" description="Low complexity" evidence="6">
    <location>
        <begin position="763"/>
        <end position="782"/>
    </location>
</feature>
<feature type="region of interest" description="Disordered" evidence="6">
    <location>
        <begin position="237"/>
        <end position="257"/>
    </location>
</feature>